<dbReference type="PANTHER" id="PTHR28255:SF1">
    <property type="entry name" value="UPF0303 PROTEIN YBR137W"/>
    <property type="match status" value="1"/>
</dbReference>
<name>A0A166EIK4_9AGAM</name>
<reference evidence="1 2" key="1">
    <citation type="journal article" date="2016" name="Mol. Biol. Evol.">
        <title>Comparative Genomics of Early-Diverging Mushroom-Forming Fungi Provides Insights into the Origins of Lignocellulose Decay Capabilities.</title>
        <authorList>
            <person name="Nagy L.G."/>
            <person name="Riley R."/>
            <person name="Tritt A."/>
            <person name="Adam C."/>
            <person name="Daum C."/>
            <person name="Floudas D."/>
            <person name="Sun H."/>
            <person name="Yadav J.S."/>
            <person name="Pangilinan J."/>
            <person name="Larsson K.H."/>
            <person name="Matsuura K."/>
            <person name="Barry K."/>
            <person name="Labutti K."/>
            <person name="Kuo R."/>
            <person name="Ohm R.A."/>
            <person name="Bhattacharya S.S."/>
            <person name="Shirouzu T."/>
            <person name="Yoshinaga Y."/>
            <person name="Martin F.M."/>
            <person name="Grigoriev I.V."/>
            <person name="Hibbett D.S."/>
        </authorList>
    </citation>
    <scope>NUCLEOTIDE SEQUENCE [LARGE SCALE GENOMIC DNA]</scope>
    <source>
        <strain evidence="1 2">HHB10207 ss-3</strain>
    </source>
</reference>
<protein>
    <recommendedName>
        <fullName evidence="3">DUF336-domain-containing protein</fullName>
    </recommendedName>
</protein>
<dbReference type="EMBL" id="KV428043">
    <property type="protein sequence ID" value="KZT39630.1"/>
    <property type="molecule type" value="Genomic_DNA"/>
</dbReference>
<evidence type="ECO:0000313" key="2">
    <source>
        <dbReference type="Proteomes" id="UP000076798"/>
    </source>
</evidence>
<dbReference type="InterPro" id="IPR010371">
    <property type="entry name" value="YBR137W-like"/>
</dbReference>
<dbReference type="Gene3D" id="3.30.450.150">
    <property type="entry name" value="Haem-degrading domain"/>
    <property type="match status" value="1"/>
</dbReference>
<keyword evidence="2" id="KW-1185">Reference proteome</keyword>
<proteinExistence type="predicted"/>
<dbReference type="STRING" id="1314776.A0A166EIK4"/>
<dbReference type="Pfam" id="PF03928">
    <property type="entry name" value="HbpS-like"/>
    <property type="match status" value="1"/>
</dbReference>
<dbReference type="InterPro" id="IPR005624">
    <property type="entry name" value="PduO/GlcC-like"/>
</dbReference>
<evidence type="ECO:0000313" key="1">
    <source>
        <dbReference type="EMBL" id="KZT39630.1"/>
    </source>
</evidence>
<evidence type="ECO:0008006" key="3">
    <source>
        <dbReference type="Google" id="ProtNLM"/>
    </source>
</evidence>
<dbReference type="OrthoDB" id="2209940at2759"/>
<accession>A0A166EIK4</accession>
<dbReference type="Proteomes" id="UP000076798">
    <property type="component" value="Unassembled WGS sequence"/>
</dbReference>
<dbReference type="AlphaFoldDB" id="A0A166EIK4"/>
<sequence length="209" mass="22570">MNSARHPTRGSDLIYLVSSLQNHITMLSDSELATQALADEAKYRFQSFTASDAVTLGLSLRKRFRGSSRHSKHGRGLVISIQTIAGHPLFACTVSESMNGDVGSDSWECLEAMMRVVRRTGHSSYYVEKGLAAAANRGAQQSNLPLESLNGVKGGAFPIWLENATCCPIAIAAVYGGSSVEDHHLVVNTIRDYINKMLRNSDPTSAGAE</sequence>
<organism evidence="1 2">
    <name type="scientific">Sistotremastrum suecicum HHB10207 ss-3</name>
    <dbReference type="NCBI Taxonomy" id="1314776"/>
    <lineage>
        <taxon>Eukaryota</taxon>
        <taxon>Fungi</taxon>
        <taxon>Dikarya</taxon>
        <taxon>Basidiomycota</taxon>
        <taxon>Agaricomycotina</taxon>
        <taxon>Agaricomycetes</taxon>
        <taxon>Sistotremastrales</taxon>
        <taxon>Sistotremastraceae</taxon>
        <taxon>Sistotremastrum</taxon>
    </lineage>
</organism>
<gene>
    <name evidence="1" type="ORF">SISSUDRAFT_1127886</name>
</gene>
<dbReference type="PANTHER" id="PTHR28255">
    <property type="match status" value="1"/>
</dbReference>
<dbReference type="InterPro" id="IPR038084">
    <property type="entry name" value="PduO/GlcC-like_sf"/>
</dbReference>